<feature type="compositionally biased region" description="Basic and acidic residues" evidence="1">
    <location>
        <begin position="304"/>
        <end position="314"/>
    </location>
</feature>
<evidence type="ECO:0000256" key="1">
    <source>
        <dbReference type="SAM" id="MobiDB-lite"/>
    </source>
</evidence>
<feature type="compositionally biased region" description="Acidic residues" evidence="1">
    <location>
        <begin position="383"/>
        <end position="398"/>
    </location>
</feature>
<feature type="region of interest" description="Disordered" evidence="1">
    <location>
        <begin position="231"/>
        <end position="444"/>
    </location>
</feature>
<organism evidence="2 3">
    <name type="scientific">Stephanodiscus triporus</name>
    <dbReference type="NCBI Taxonomy" id="2934178"/>
    <lineage>
        <taxon>Eukaryota</taxon>
        <taxon>Sar</taxon>
        <taxon>Stramenopiles</taxon>
        <taxon>Ochrophyta</taxon>
        <taxon>Bacillariophyta</taxon>
        <taxon>Coscinodiscophyceae</taxon>
        <taxon>Thalassiosirophycidae</taxon>
        <taxon>Stephanodiscales</taxon>
        <taxon>Stephanodiscaceae</taxon>
        <taxon>Stephanodiscus</taxon>
    </lineage>
</organism>
<feature type="compositionally biased region" description="Acidic residues" evidence="1">
    <location>
        <begin position="264"/>
        <end position="283"/>
    </location>
</feature>
<accession>A0ABD3NEP4</accession>
<comment type="caution">
    <text evidence="2">The sequence shown here is derived from an EMBL/GenBank/DDBJ whole genome shotgun (WGS) entry which is preliminary data.</text>
</comment>
<keyword evidence="3" id="KW-1185">Reference proteome</keyword>
<feature type="compositionally biased region" description="Polar residues" evidence="1">
    <location>
        <begin position="327"/>
        <end position="336"/>
    </location>
</feature>
<evidence type="ECO:0000313" key="2">
    <source>
        <dbReference type="EMBL" id="KAL3774402.1"/>
    </source>
</evidence>
<reference evidence="2 3" key="1">
    <citation type="submission" date="2024-10" db="EMBL/GenBank/DDBJ databases">
        <title>Updated reference genomes for cyclostephanoid diatoms.</title>
        <authorList>
            <person name="Roberts W.R."/>
            <person name="Alverson A.J."/>
        </authorList>
    </citation>
    <scope>NUCLEOTIDE SEQUENCE [LARGE SCALE GENOMIC DNA]</scope>
    <source>
        <strain evidence="2 3">AJA276-08</strain>
    </source>
</reference>
<feature type="compositionally biased region" description="Low complexity" evidence="1">
    <location>
        <begin position="421"/>
        <end position="444"/>
    </location>
</feature>
<name>A0ABD3NEP4_9STRA</name>
<sequence>MPFDVSDERNLLASMIAERDAQISSLTHQLHSTTDALRDVRREVSSRTSARRRQREDHAAAIRRLKDEHAEWLESSYVLRLQAQLCGAMHGLGVMESQLALVKENCSSLIRFMREDLSRMVDDRTRREVELMNGLARVDNEKRLMAAEMERKIREREELLDQVREEYEELGLEYDEDEVKRALEVRYLLEQMEKVREDRVRLEGELLAALLEREEQIQRLKDENARLDERFEELTADEGGRRRGGGGDATLRSDDGGTMMAASAEEEQEGEENVDGGDVDEGDAASRGSDGYGQVAGDADDQMDERGGGEKDEVATWQEDVVVSEVASRSENSTLVGQGEMPASDADAAEDSTPGNDTANVDDDDEPSSERRGGHGDGQVAGDADDQVEEGGGIEEEDVALKQEDVIASEVASRSENSVLAGEADAPASNAAAAAAEFTPCADA</sequence>
<protein>
    <submittedName>
        <fullName evidence="2">Uncharacterized protein</fullName>
    </submittedName>
</protein>
<feature type="compositionally biased region" description="Basic and acidic residues" evidence="1">
    <location>
        <begin position="231"/>
        <end position="241"/>
    </location>
</feature>
<evidence type="ECO:0000313" key="3">
    <source>
        <dbReference type="Proteomes" id="UP001530315"/>
    </source>
</evidence>
<dbReference type="EMBL" id="JALLAZ020001470">
    <property type="protein sequence ID" value="KAL3774402.1"/>
    <property type="molecule type" value="Genomic_DNA"/>
</dbReference>
<proteinExistence type="predicted"/>
<gene>
    <name evidence="2" type="ORF">ACHAW5_010475</name>
</gene>
<dbReference type="AlphaFoldDB" id="A0ABD3NEP4"/>
<dbReference type="Proteomes" id="UP001530315">
    <property type="component" value="Unassembled WGS sequence"/>
</dbReference>